<protein>
    <recommendedName>
        <fullName evidence="1">SUEL-type lectin domain-containing protein</fullName>
    </recommendedName>
</protein>
<accession>A0ABN8QL63</accession>
<dbReference type="PROSITE" id="PS50228">
    <property type="entry name" value="SUEL_LECTIN"/>
    <property type="match status" value="2"/>
</dbReference>
<evidence type="ECO:0000313" key="3">
    <source>
        <dbReference type="Proteomes" id="UP001159427"/>
    </source>
</evidence>
<dbReference type="PANTHER" id="PTHR46780">
    <property type="entry name" value="PROTEIN EVA-1"/>
    <property type="match status" value="1"/>
</dbReference>
<dbReference type="Proteomes" id="UP001159427">
    <property type="component" value="Unassembled WGS sequence"/>
</dbReference>
<name>A0ABN8QL63_9CNID</name>
<feature type="domain" description="SUEL-type lectin" evidence="1">
    <location>
        <begin position="72"/>
        <end position="164"/>
    </location>
</feature>
<dbReference type="Pfam" id="PF02140">
    <property type="entry name" value="SUEL_Lectin"/>
    <property type="match status" value="2"/>
</dbReference>
<gene>
    <name evidence="2" type="ORF">PEVE_00005742</name>
</gene>
<proteinExistence type="predicted"/>
<evidence type="ECO:0000313" key="2">
    <source>
        <dbReference type="EMBL" id="CAH3166631.1"/>
    </source>
</evidence>
<sequence length="282" mass="31600">MESCFTLIGAHQHGIAVGSMNGRTVSQRPFTVESPSKDETVFYGCHCLGDMTMCICEVLVGPWVEFYVETICDGDPARTLKCPPQFVISTVWASYGRHLPDTCIEDDQLINTTCHADYENTILSVQESCDDSNSCTLVSSKDEYEDPPECQGVTKYLQVYYLCKSELITKAICEFNPPENITCPEDQKIQVVDANYGRKDKWTCGDKLAENDRCLFSKSADMVKEKCEGKNFCELEAANEVYGNPCGQTHKYLEVNFHCQAGKNIKEVSGSRKSPDLYITPF</sequence>
<reference evidence="2 3" key="1">
    <citation type="submission" date="2022-05" db="EMBL/GenBank/DDBJ databases">
        <authorList>
            <consortium name="Genoscope - CEA"/>
            <person name="William W."/>
        </authorList>
    </citation>
    <scope>NUCLEOTIDE SEQUENCE [LARGE SCALE GENOMIC DNA]</scope>
</reference>
<evidence type="ECO:0000259" key="1">
    <source>
        <dbReference type="PROSITE" id="PS50228"/>
    </source>
</evidence>
<dbReference type="EMBL" id="CALNXI010001367">
    <property type="protein sequence ID" value="CAH3166631.1"/>
    <property type="molecule type" value="Genomic_DNA"/>
</dbReference>
<comment type="caution">
    <text evidence="2">The sequence shown here is derived from an EMBL/GenBank/DDBJ whole genome shotgun (WGS) entry which is preliminary data.</text>
</comment>
<dbReference type="Gene3D" id="2.60.120.740">
    <property type="match status" value="2"/>
</dbReference>
<dbReference type="InterPro" id="IPR000922">
    <property type="entry name" value="Lectin_gal-bd_dom"/>
</dbReference>
<dbReference type="CDD" id="cd22827">
    <property type="entry name" value="Gal_Rha_Lectin_SUL-I-like"/>
    <property type="match status" value="1"/>
</dbReference>
<keyword evidence="3" id="KW-1185">Reference proteome</keyword>
<organism evidence="2 3">
    <name type="scientific">Porites evermanni</name>
    <dbReference type="NCBI Taxonomy" id="104178"/>
    <lineage>
        <taxon>Eukaryota</taxon>
        <taxon>Metazoa</taxon>
        <taxon>Cnidaria</taxon>
        <taxon>Anthozoa</taxon>
        <taxon>Hexacorallia</taxon>
        <taxon>Scleractinia</taxon>
        <taxon>Fungiina</taxon>
        <taxon>Poritidae</taxon>
        <taxon>Porites</taxon>
    </lineage>
</organism>
<feature type="domain" description="SUEL-type lectin" evidence="1">
    <location>
        <begin position="176"/>
        <end position="260"/>
    </location>
</feature>
<dbReference type="InterPro" id="IPR043159">
    <property type="entry name" value="Lectin_gal-bd_sf"/>
</dbReference>